<keyword evidence="1" id="KW-0808">Transferase</keyword>
<gene>
    <name evidence="4" type="ORF">SS50377_13818</name>
    <name evidence="5" type="ORF">SS50377_23485</name>
</gene>
<evidence type="ECO:0000313" key="5">
    <source>
        <dbReference type="EMBL" id="KAH0573551.1"/>
    </source>
</evidence>
<reference evidence="5" key="2">
    <citation type="submission" date="2020-12" db="EMBL/GenBank/DDBJ databases">
        <title>New Spironucleus salmonicida genome in near-complete chromosomes.</title>
        <authorList>
            <person name="Xu F."/>
            <person name="Kurt Z."/>
            <person name="Jimenez-Gonzalez A."/>
            <person name="Astvaldsson A."/>
            <person name="Andersson J.O."/>
            <person name="Svard S.G."/>
        </authorList>
    </citation>
    <scope>NUCLEOTIDE SEQUENCE</scope>
    <source>
        <strain evidence="5">ATCC 50377</strain>
    </source>
</reference>
<feature type="domain" description="Rhodanese" evidence="3">
    <location>
        <begin position="45"/>
        <end position="110"/>
    </location>
</feature>
<dbReference type="SUPFAM" id="SSF52821">
    <property type="entry name" value="Rhodanese/Cell cycle control phosphatase"/>
    <property type="match status" value="2"/>
</dbReference>
<accession>V6LNH7</accession>
<dbReference type="InterPro" id="IPR001763">
    <property type="entry name" value="Rhodanese-like_dom"/>
</dbReference>
<sequence length="266" mass="30269">MNPAFIKEDWLTPLLNDIQIKILCANDISEPLPNTQIFHIQKITTGKAFAEQVIRHSISRTHFLIIYDNDGISAPLLWFQFLYFGHALNNLSIIKGGYKSWQGAKGHLIRPKSGSSSSYSATPQIQMRIRKDELIEFCRQLQDSVIVSKIAGKYPIPSQRKPKFSQLIDCRDCSENIFPGAINISWSIFIIDDITVPNIAIFDEKKVNVEQGIIIVGDTMDHCAIVAFNAYLRCGEIDKIQIYFENIQDLMGTFLTDNTFQYQTSE</sequence>
<proteinExistence type="predicted"/>
<keyword evidence="6" id="KW-1185">Reference proteome</keyword>
<name>V6LNH7_9EUKA</name>
<dbReference type="VEuPathDB" id="GiardiaDB:SS50377_23485"/>
<dbReference type="AlphaFoldDB" id="V6LNH7"/>
<evidence type="ECO:0000313" key="6">
    <source>
        <dbReference type="Proteomes" id="UP000018208"/>
    </source>
</evidence>
<dbReference type="Proteomes" id="UP000018208">
    <property type="component" value="Unassembled WGS sequence"/>
</dbReference>
<dbReference type="EMBL" id="AUWU02000004">
    <property type="protein sequence ID" value="KAH0573551.1"/>
    <property type="molecule type" value="Genomic_DNA"/>
</dbReference>
<evidence type="ECO:0000256" key="2">
    <source>
        <dbReference type="ARBA" id="ARBA00022737"/>
    </source>
</evidence>
<reference evidence="4 5" key="1">
    <citation type="journal article" date="2014" name="PLoS Genet.">
        <title>The Genome of Spironucleus salmonicida Highlights a Fish Pathogen Adapted to Fluctuating Environments.</title>
        <authorList>
            <person name="Xu F."/>
            <person name="Jerlstrom-Hultqvist J."/>
            <person name="Einarsson E."/>
            <person name="Astvaldsson A."/>
            <person name="Svard S.G."/>
            <person name="Andersson J.O."/>
        </authorList>
    </citation>
    <scope>NUCLEOTIDE SEQUENCE</scope>
    <source>
        <strain evidence="5">ATCC 50377</strain>
    </source>
</reference>
<evidence type="ECO:0000313" key="4">
    <source>
        <dbReference type="EMBL" id="EST46222.1"/>
    </source>
</evidence>
<organism evidence="4">
    <name type="scientific">Spironucleus salmonicida</name>
    <dbReference type="NCBI Taxonomy" id="348837"/>
    <lineage>
        <taxon>Eukaryota</taxon>
        <taxon>Metamonada</taxon>
        <taxon>Diplomonadida</taxon>
        <taxon>Hexamitidae</taxon>
        <taxon>Hexamitinae</taxon>
        <taxon>Spironucleus</taxon>
    </lineage>
</organism>
<dbReference type="InterPro" id="IPR045078">
    <property type="entry name" value="TST/MPST-like"/>
</dbReference>
<dbReference type="GO" id="GO:0004792">
    <property type="term" value="F:thiosulfate-cyanide sulfurtransferase activity"/>
    <property type="evidence" value="ECO:0007669"/>
    <property type="project" value="TreeGrafter"/>
</dbReference>
<dbReference type="PANTHER" id="PTHR11364">
    <property type="entry name" value="THIOSULFATE SULFERTANSFERASE"/>
    <property type="match status" value="1"/>
</dbReference>
<evidence type="ECO:0000259" key="3">
    <source>
        <dbReference type="PROSITE" id="PS50206"/>
    </source>
</evidence>
<dbReference type="PANTHER" id="PTHR11364:SF27">
    <property type="entry name" value="SULFURTRANSFERASE"/>
    <property type="match status" value="1"/>
</dbReference>
<keyword evidence="2" id="KW-0677">Repeat</keyword>
<protein>
    <recommendedName>
        <fullName evidence="3">Rhodanese domain-containing protein</fullName>
    </recommendedName>
</protein>
<dbReference type="EMBL" id="KI546083">
    <property type="protein sequence ID" value="EST46222.1"/>
    <property type="molecule type" value="Genomic_DNA"/>
</dbReference>
<dbReference type="InterPro" id="IPR036873">
    <property type="entry name" value="Rhodanese-like_dom_sf"/>
</dbReference>
<dbReference type="Gene3D" id="3.40.250.10">
    <property type="entry name" value="Rhodanese-like domain"/>
    <property type="match status" value="1"/>
</dbReference>
<evidence type="ECO:0000256" key="1">
    <source>
        <dbReference type="ARBA" id="ARBA00022679"/>
    </source>
</evidence>
<dbReference type="PROSITE" id="PS50206">
    <property type="entry name" value="RHODANESE_3"/>
    <property type="match status" value="1"/>
</dbReference>